<dbReference type="PROSITE" id="PS50283">
    <property type="entry name" value="NA_SOLUT_SYMP_3"/>
    <property type="match status" value="1"/>
</dbReference>
<dbReference type="EMBL" id="GEZM01037171">
    <property type="protein sequence ID" value="JAV82112.1"/>
    <property type="molecule type" value="Transcribed_RNA"/>
</dbReference>
<name>A0A1Y1M8J3_PHOPY</name>
<feature type="transmembrane region" description="Helical" evidence="12">
    <location>
        <begin position="499"/>
        <end position="519"/>
    </location>
</feature>
<dbReference type="OrthoDB" id="6132759at2759"/>
<evidence type="ECO:0000256" key="11">
    <source>
        <dbReference type="RuleBase" id="RU362091"/>
    </source>
</evidence>
<evidence type="ECO:0000313" key="15">
    <source>
        <dbReference type="Proteomes" id="UP000327044"/>
    </source>
</evidence>
<feature type="transmembrane region" description="Helical" evidence="12">
    <location>
        <begin position="330"/>
        <end position="355"/>
    </location>
</feature>
<reference evidence="14" key="3">
    <citation type="submission" date="2019-08" db="EMBL/GenBank/DDBJ databases">
        <authorList>
            <consortium name="Photinus pyralis genome working group"/>
            <person name="Fallon T.R."/>
            <person name="Sander Lower S.E."/>
            <person name="Weng J.-K."/>
        </authorList>
    </citation>
    <scope>NUCLEOTIDE SEQUENCE</scope>
    <source>
        <strain evidence="14">1611_PpyrPB1</strain>
        <tissue evidence="14">Whole body</tissue>
    </source>
</reference>
<dbReference type="Gene3D" id="1.20.1730.10">
    <property type="entry name" value="Sodium/glucose cotransporter"/>
    <property type="match status" value="1"/>
</dbReference>
<comment type="subcellular location">
    <subcellularLocation>
        <location evidence="1">Cell membrane</location>
        <topology evidence="1">Multi-pass membrane protein</topology>
    </subcellularLocation>
</comment>
<dbReference type="PANTHER" id="PTHR42985:SF21">
    <property type="entry name" value="SODIUM-DEPENDENT MULTIVITAMIN TRANSPORTER-LIKE PROTEIN"/>
    <property type="match status" value="1"/>
</dbReference>
<feature type="transmembrane region" description="Helical" evidence="12">
    <location>
        <begin position="376"/>
        <end position="394"/>
    </location>
</feature>
<evidence type="ECO:0000256" key="10">
    <source>
        <dbReference type="ARBA" id="ARBA00023201"/>
    </source>
</evidence>
<keyword evidence="9 12" id="KW-0472">Membrane</keyword>
<dbReference type="CDD" id="cd11492">
    <property type="entry name" value="SLC5sbd_NIS-SMVT"/>
    <property type="match status" value="1"/>
</dbReference>
<dbReference type="GO" id="GO:0006814">
    <property type="term" value="P:sodium ion transport"/>
    <property type="evidence" value="ECO:0007669"/>
    <property type="project" value="UniProtKB-KW"/>
</dbReference>
<feature type="transmembrane region" description="Helical" evidence="12">
    <location>
        <begin position="151"/>
        <end position="170"/>
    </location>
</feature>
<accession>A0A1Y1M8J3</accession>
<reference evidence="14 15" key="2">
    <citation type="journal article" date="2018" name="Elife">
        <title>Firefly genomes illuminate parallel origins of bioluminescence in beetles.</title>
        <authorList>
            <person name="Fallon T.R."/>
            <person name="Lower S.E."/>
            <person name="Chang C.H."/>
            <person name="Bessho-Uehara M."/>
            <person name="Martin G.J."/>
            <person name="Bewick A.J."/>
            <person name="Behringer M."/>
            <person name="Debat H.J."/>
            <person name="Wong I."/>
            <person name="Day J.C."/>
            <person name="Suvorov A."/>
            <person name="Silva C.J."/>
            <person name="Stanger-Hall K.F."/>
            <person name="Hall D.W."/>
            <person name="Schmitz R.J."/>
            <person name="Nelson D.R."/>
            <person name="Lewis S.M."/>
            <person name="Shigenobu S."/>
            <person name="Bybee S.M."/>
            <person name="Larracuente A.M."/>
            <person name="Oba Y."/>
            <person name="Weng J.K."/>
        </authorList>
    </citation>
    <scope>NUCLEOTIDE SEQUENCE [LARGE SCALE GENOMIC DNA]</scope>
    <source>
        <strain evidence="14">1611_PpyrPB1</strain>
        <tissue evidence="14">Whole body</tissue>
    </source>
</reference>
<evidence type="ECO:0000256" key="5">
    <source>
        <dbReference type="ARBA" id="ARBA00022692"/>
    </source>
</evidence>
<dbReference type="InterPro" id="IPR038377">
    <property type="entry name" value="Na/Glc_symporter_sf"/>
</dbReference>
<reference evidence="13" key="1">
    <citation type="journal article" date="2016" name="Sci. Rep.">
        <title>Molecular characterization of firefly nuptial gifts: a multi-omics approach sheds light on postcopulatory sexual selection.</title>
        <authorList>
            <person name="Al-Wathiqui N."/>
            <person name="Fallon T.R."/>
            <person name="South A."/>
            <person name="Weng J.K."/>
            <person name="Lewis S.M."/>
        </authorList>
    </citation>
    <scope>NUCLEOTIDE SEQUENCE</scope>
</reference>
<keyword evidence="4" id="KW-1003">Cell membrane</keyword>
<keyword evidence="7" id="KW-0915">Sodium</keyword>
<feature type="transmembrane region" description="Helical" evidence="12">
    <location>
        <begin position="433"/>
        <end position="454"/>
    </location>
</feature>
<feature type="transmembrane region" description="Helical" evidence="12">
    <location>
        <begin position="45"/>
        <end position="65"/>
    </location>
</feature>
<evidence type="ECO:0000256" key="9">
    <source>
        <dbReference type="ARBA" id="ARBA00023136"/>
    </source>
</evidence>
<sequence>MFYIIDYVVFFGMLLISVIIGVYFGFCGKTQTKDDYLLGGKSMSVIPIALSLIAGHVSGITLLALPSDVYLYGANYLWISVALLFVGFLTCYVYLPVIAKLQSASVFDYLDRRFNRKIRMLASFLFALQLILYNPVVAYIPAIAFSQASGISAYLITPIVCIVCTFYTTIGGFKAVVWTDALQFTAMIGAIVAIFSLGVQSVGGFANMFTKASEGQRFDFDFSLDPTIREGFFPILLGGTVLWLYNVALQPPSVQKYISVSSLSNARRASVILIIGLVILKVSNVLIGTTMYVRYEKCDPLSTGEVTRTDQILPYFVMDVAKHLPGLPGLFIAGIFSAGLSTLSTMFNTLSATIYNDFVVEFSSANVSERRTNYTLKLIVIVSGTVCTILTFFIDKMGGLFHFVNASQGLIAGLFVGLFSLGMIYPIANAKGALCGVVTSFLAVGTIVVMNQWYKLRGVISSFPKPVSIQACYGAVNFTLPRDTALESQPFILFRLSHWYNAFLSVIVVTIVGLFVSWITKEDKVHTSPDLLSPIARIFLKQASHNRETANVHEMTNQK</sequence>
<dbReference type="Proteomes" id="UP000327044">
    <property type="component" value="Unassembled WGS sequence"/>
</dbReference>
<keyword evidence="5 12" id="KW-0812">Transmembrane</keyword>
<dbReference type="InParanoid" id="A0A1Y1M8J3"/>
<gene>
    <name evidence="14" type="ORF">PPYR_10469</name>
</gene>
<protein>
    <submittedName>
        <fullName evidence="13">Uncharacterized protein</fullName>
    </submittedName>
</protein>
<feature type="transmembrane region" description="Helical" evidence="12">
    <location>
        <begin position="231"/>
        <end position="249"/>
    </location>
</feature>
<feature type="transmembrane region" description="Helical" evidence="12">
    <location>
        <begin position="77"/>
        <end position="99"/>
    </location>
</feature>
<keyword evidence="6 12" id="KW-1133">Transmembrane helix</keyword>
<evidence type="ECO:0000256" key="4">
    <source>
        <dbReference type="ARBA" id="ARBA00022475"/>
    </source>
</evidence>
<comment type="similarity">
    <text evidence="2 11">Belongs to the sodium:solute symporter (SSF) (TC 2.A.21) family.</text>
</comment>
<dbReference type="PANTHER" id="PTHR42985">
    <property type="entry name" value="SODIUM-COUPLED MONOCARBOXYLATE TRANSPORTER"/>
    <property type="match status" value="1"/>
</dbReference>
<dbReference type="GO" id="GO:0015293">
    <property type="term" value="F:symporter activity"/>
    <property type="evidence" value="ECO:0007669"/>
    <property type="project" value="TreeGrafter"/>
</dbReference>
<keyword evidence="3" id="KW-0813">Transport</keyword>
<dbReference type="InterPro" id="IPR051163">
    <property type="entry name" value="Sodium:Solute_Symporter_SSF"/>
</dbReference>
<evidence type="ECO:0000256" key="2">
    <source>
        <dbReference type="ARBA" id="ARBA00006434"/>
    </source>
</evidence>
<proteinExistence type="inferred from homology"/>
<feature type="transmembrane region" description="Helical" evidence="12">
    <location>
        <begin position="120"/>
        <end position="145"/>
    </location>
</feature>
<keyword evidence="8" id="KW-0406">Ion transport</keyword>
<dbReference type="InterPro" id="IPR001734">
    <property type="entry name" value="Na/solute_symporter"/>
</dbReference>
<evidence type="ECO:0000313" key="13">
    <source>
        <dbReference type="EMBL" id="JAV82112.1"/>
    </source>
</evidence>
<evidence type="ECO:0000256" key="6">
    <source>
        <dbReference type="ARBA" id="ARBA00022989"/>
    </source>
</evidence>
<evidence type="ECO:0000256" key="12">
    <source>
        <dbReference type="SAM" id="Phobius"/>
    </source>
</evidence>
<dbReference type="NCBIfam" id="TIGR00813">
    <property type="entry name" value="sss"/>
    <property type="match status" value="1"/>
</dbReference>
<dbReference type="GO" id="GO:0005886">
    <property type="term" value="C:plasma membrane"/>
    <property type="evidence" value="ECO:0007669"/>
    <property type="project" value="UniProtKB-SubCell"/>
</dbReference>
<evidence type="ECO:0000256" key="1">
    <source>
        <dbReference type="ARBA" id="ARBA00004651"/>
    </source>
</evidence>
<organism evidence="13">
    <name type="scientific">Photinus pyralis</name>
    <name type="common">Common eastern firefly</name>
    <name type="synonym">Lampyris pyralis</name>
    <dbReference type="NCBI Taxonomy" id="7054"/>
    <lineage>
        <taxon>Eukaryota</taxon>
        <taxon>Metazoa</taxon>
        <taxon>Ecdysozoa</taxon>
        <taxon>Arthropoda</taxon>
        <taxon>Hexapoda</taxon>
        <taxon>Insecta</taxon>
        <taxon>Pterygota</taxon>
        <taxon>Neoptera</taxon>
        <taxon>Endopterygota</taxon>
        <taxon>Coleoptera</taxon>
        <taxon>Polyphaga</taxon>
        <taxon>Elateriformia</taxon>
        <taxon>Elateroidea</taxon>
        <taxon>Lampyridae</taxon>
        <taxon>Lampyrinae</taxon>
        <taxon>Photinus</taxon>
    </lineage>
</organism>
<feature type="transmembrane region" description="Helical" evidence="12">
    <location>
        <begin position="400"/>
        <end position="421"/>
    </location>
</feature>
<keyword evidence="15" id="KW-1185">Reference proteome</keyword>
<evidence type="ECO:0000256" key="7">
    <source>
        <dbReference type="ARBA" id="ARBA00023053"/>
    </source>
</evidence>
<keyword evidence="10" id="KW-0739">Sodium transport</keyword>
<evidence type="ECO:0000313" key="14">
    <source>
        <dbReference type="EMBL" id="KAB0796408.1"/>
    </source>
</evidence>
<feature type="transmembrane region" description="Helical" evidence="12">
    <location>
        <begin position="182"/>
        <end position="203"/>
    </location>
</feature>
<dbReference type="AlphaFoldDB" id="A0A1Y1M8J3"/>
<dbReference type="EMBL" id="VVIM01000007">
    <property type="protein sequence ID" value="KAB0796408.1"/>
    <property type="molecule type" value="Genomic_DNA"/>
</dbReference>
<feature type="transmembrane region" description="Helical" evidence="12">
    <location>
        <begin position="6"/>
        <end position="24"/>
    </location>
</feature>
<evidence type="ECO:0000256" key="3">
    <source>
        <dbReference type="ARBA" id="ARBA00022448"/>
    </source>
</evidence>
<evidence type="ECO:0000256" key="8">
    <source>
        <dbReference type="ARBA" id="ARBA00023065"/>
    </source>
</evidence>
<dbReference type="Pfam" id="PF00474">
    <property type="entry name" value="SSF"/>
    <property type="match status" value="1"/>
</dbReference>
<feature type="transmembrane region" description="Helical" evidence="12">
    <location>
        <begin position="270"/>
        <end position="293"/>
    </location>
</feature>